<dbReference type="eggNOG" id="KOG3867">
    <property type="taxonomic scope" value="Eukaryota"/>
</dbReference>
<dbReference type="STRING" id="1182542.W9XV86"/>
<evidence type="ECO:0000313" key="7">
    <source>
        <dbReference type="Proteomes" id="UP000019478"/>
    </source>
</evidence>
<organism evidence="6 7">
    <name type="scientific">Capronia epimyces CBS 606.96</name>
    <dbReference type="NCBI Taxonomy" id="1182542"/>
    <lineage>
        <taxon>Eukaryota</taxon>
        <taxon>Fungi</taxon>
        <taxon>Dikarya</taxon>
        <taxon>Ascomycota</taxon>
        <taxon>Pezizomycotina</taxon>
        <taxon>Eurotiomycetes</taxon>
        <taxon>Chaetothyriomycetidae</taxon>
        <taxon>Chaetothyriales</taxon>
        <taxon>Herpotrichiellaceae</taxon>
        <taxon>Capronia</taxon>
    </lineage>
</organism>
<dbReference type="Pfam" id="PF00884">
    <property type="entry name" value="Sulfatase"/>
    <property type="match status" value="1"/>
</dbReference>
<dbReference type="Gene3D" id="3.40.720.10">
    <property type="entry name" value="Alkaline Phosphatase, subunit A"/>
    <property type="match status" value="1"/>
</dbReference>
<feature type="domain" description="Sulfatase N-terminal" evidence="5">
    <location>
        <begin position="8"/>
        <end position="439"/>
    </location>
</feature>
<dbReference type="SUPFAM" id="SSF53649">
    <property type="entry name" value="Alkaline phosphatase-like"/>
    <property type="match status" value="1"/>
</dbReference>
<dbReference type="InterPro" id="IPR050738">
    <property type="entry name" value="Sulfatase"/>
</dbReference>
<dbReference type="HOGENOM" id="CLU_006332_11_1_1"/>
<evidence type="ECO:0000259" key="5">
    <source>
        <dbReference type="Pfam" id="PF00884"/>
    </source>
</evidence>
<evidence type="ECO:0000256" key="1">
    <source>
        <dbReference type="ARBA" id="ARBA00008779"/>
    </source>
</evidence>
<dbReference type="AlphaFoldDB" id="W9XV86"/>
<keyword evidence="7" id="KW-1185">Reference proteome</keyword>
<dbReference type="GeneID" id="19171274"/>
<keyword evidence="3" id="KW-0378">Hydrolase</keyword>
<keyword evidence="4" id="KW-0106">Calcium</keyword>
<dbReference type="InterPro" id="IPR024607">
    <property type="entry name" value="Sulfatase_CS"/>
</dbReference>
<comment type="similarity">
    <text evidence="1">Belongs to the sulfatase family.</text>
</comment>
<dbReference type="OrthoDB" id="103349at2759"/>
<reference evidence="6 7" key="1">
    <citation type="submission" date="2013-03" db="EMBL/GenBank/DDBJ databases">
        <title>The Genome Sequence of Capronia epimyces CBS 606.96.</title>
        <authorList>
            <consortium name="The Broad Institute Genomics Platform"/>
            <person name="Cuomo C."/>
            <person name="de Hoog S."/>
            <person name="Gorbushina A."/>
            <person name="Walker B."/>
            <person name="Young S.K."/>
            <person name="Zeng Q."/>
            <person name="Gargeya S."/>
            <person name="Fitzgerald M."/>
            <person name="Haas B."/>
            <person name="Abouelleil A."/>
            <person name="Allen A.W."/>
            <person name="Alvarado L."/>
            <person name="Arachchi H.M."/>
            <person name="Berlin A.M."/>
            <person name="Chapman S.B."/>
            <person name="Gainer-Dewar J."/>
            <person name="Goldberg J."/>
            <person name="Griggs A."/>
            <person name="Gujja S."/>
            <person name="Hansen M."/>
            <person name="Howarth C."/>
            <person name="Imamovic A."/>
            <person name="Ireland A."/>
            <person name="Larimer J."/>
            <person name="McCowan C."/>
            <person name="Murphy C."/>
            <person name="Pearson M."/>
            <person name="Poon T.W."/>
            <person name="Priest M."/>
            <person name="Roberts A."/>
            <person name="Saif S."/>
            <person name="Shea T."/>
            <person name="Sisk P."/>
            <person name="Sykes S."/>
            <person name="Wortman J."/>
            <person name="Nusbaum C."/>
            <person name="Birren B."/>
        </authorList>
    </citation>
    <scope>NUCLEOTIDE SEQUENCE [LARGE SCALE GENOMIC DNA]</scope>
    <source>
        <strain evidence="6 7">CBS 606.96</strain>
    </source>
</reference>
<dbReference type="PROSITE" id="PS00149">
    <property type="entry name" value="SULFATASE_2"/>
    <property type="match status" value="1"/>
</dbReference>
<dbReference type="GO" id="GO:0004065">
    <property type="term" value="F:arylsulfatase activity"/>
    <property type="evidence" value="ECO:0007669"/>
    <property type="project" value="TreeGrafter"/>
</dbReference>
<keyword evidence="2" id="KW-0479">Metal-binding</keyword>
<comment type="caution">
    <text evidence="6">The sequence shown here is derived from an EMBL/GenBank/DDBJ whole genome shotgun (WGS) entry which is preliminary data.</text>
</comment>
<proteinExistence type="inferred from homology"/>
<evidence type="ECO:0000256" key="3">
    <source>
        <dbReference type="ARBA" id="ARBA00022801"/>
    </source>
</evidence>
<dbReference type="EMBL" id="AMGY01000006">
    <property type="protein sequence ID" value="EXJ80886.1"/>
    <property type="molecule type" value="Genomic_DNA"/>
</dbReference>
<dbReference type="CDD" id="cd16025">
    <property type="entry name" value="PAS_like"/>
    <property type="match status" value="1"/>
</dbReference>
<evidence type="ECO:0000256" key="4">
    <source>
        <dbReference type="ARBA" id="ARBA00022837"/>
    </source>
</evidence>
<dbReference type="Gene3D" id="3.30.1120.10">
    <property type="match status" value="1"/>
</dbReference>
<dbReference type="InterPro" id="IPR017850">
    <property type="entry name" value="Alkaline_phosphatase_core_sf"/>
</dbReference>
<evidence type="ECO:0000256" key="2">
    <source>
        <dbReference type="ARBA" id="ARBA00022723"/>
    </source>
</evidence>
<dbReference type="GO" id="GO:0046872">
    <property type="term" value="F:metal ion binding"/>
    <property type="evidence" value="ECO:0007669"/>
    <property type="project" value="UniProtKB-KW"/>
</dbReference>
<protein>
    <submittedName>
        <fullName evidence="6">Arylsulfatase</fullName>
    </submittedName>
</protein>
<sequence length="561" mass="63806">MAQPAKSPNFLVIVADDLGYSDVSPFGGEIETPTIERLAKEGIRLTNFHTASACSPTRAMLLSGTDHHIAGLGQLSEHMMGHENKYKGRPGYEGYLNFRVAAASEIFQDAGYLTLMSGKWHLGLEPHLSPHARGFDRSFSFLPGSGNHYNYEPQSEPGRPTPRFMSSDGWWMQDGEKIDRQRDLPEDFYSSKTFTDRLLGFFQERSPKQKDQPFFAFLPFTAPHWPLQAPRKTIEKYKGRYDTGPERLREQRLASLIDLGLVPKDVEPAPITGALHIDQEWEAKSPEERERSARNMEVYAAMVDEIDQNVARVVSYLESTDELDNTFILFMSDNGAEGVLLEAIPTMGDKQSFSAILDQFYDNRLENIGNPDSWTWYGPRWACASMAPSRGFKTWITEGGIRCPCIVRYPKLHQPAYAHTDAFTTVMDILPTMLELAGIKPPADTFRERAIVPMRGSSWVPHLTSPDLQSSSVHDENEHITGWELFGLRAIRRGPWKALWMPPPRGKDCWELYNVADDPGEMHDKADDEPDILEILVKHWEQYYTETGMFDYGHVFPYVMQ</sequence>
<gene>
    <name evidence="6" type="ORF">A1O3_07174</name>
</gene>
<evidence type="ECO:0000313" key="6">
    <source>
        <dbReference type="EMBL" id="EXJ80886.1"/>
    </source>
</evidence>
<dbReference type="Proteomes" id="UP000019478">
    <property type="component" value="Unassembled WGS sequence"/>
</dbReference>
<dbReference type="PANTHER" id="PTHR42693:SF33">
    <property type="entry name" value="ARYLSULFATASE"/>
    <property type="match status" value="1"/>
</dbReference>
<dbReference type="InterPro" id="IPR000917">
    <property type="entry name" value="Sulfatase_N"/>
</dbReference>
<dbReference type="PANTHER" id="PTHR42693">
    <property type="entry name" value="ARYLSULFATASE FAMILY MEMBER"/>
    <property type="match status" value="1"/>
</dbReference>
<name>W9XV86_9EURO</name>
<accession>W9XV86</accession>
<dbReference type="RefSeq" id="XP_007735474.1">
    <property type="nucleotide sequence ID" value="XM_007737284.1"/>
</dbReference>